<dbReference type="KEGG" id="cml:BN424_79"/>
<dbReference type="InterPro" id="IPR021477">
    <property type="entry name" value="TVIIS_effector_SACOL2603_fam"/>
</dbReference>
<dbReference type="HOGENOM" id="CLU_2394378_0_0_9"/>
<gene>
    <name evidence="1" type="ORF">BN424_79</name>
</gene>
<keyword evidence="2" id="KW-1185">Reference proteome</keyword>
<dbReference type="EMBL" id="HE999757">
    <property type="protein sequence ID" value="CCO09562.2"/>
    <property type="molecule type" value="Genomic_DNA"/>
</dbReference>
<sequence>MGEITTHSETAESFSTRFKNHSETMKNKGTNLTKATSFSYSSGRACNDLGSTLSKFVSAVGKVSSSIQNDAENILKINQTFIEKDKENEKRFD</sequence>
<evidence type="ECO:0000313" key="2">
    <source>
        <dbReference type="Proteomes" id="UP000000212"/>
    </source>
</evidence>
<accession>K8E1B2</accession>
<dbReference type="OrthoDB" id="2157159at2"/>
<dbReference type="Proteomes" id="UP000000212">
    <property type="component" value="Chromosome"/>
</dbReference>
<evidence type="ECO:0000313" key="1">
    <source>
        <dbReference type="EMBL" id="CCO09562.2"/>
    </source>
</evidence>
<proteinExistence type="predicted"/>
<dbReference type="STRING" id="1234679.BN424_79"/>
<evidence type="ECO:0008006" key="3">
    <source>
        <dbReference type="Google" id="ProtNLM"/>
    </source>
</evidence>
<organism evidence="1 2">
    <name type="scientific">Carnobacterium maltaromaticum LMA28</name>
    <dbReference type="NCBI Taxonomy" id="1234679"/>
    <lineage>
        <taxon>Bacteria</taxon>
        <taxon>Bacillati</taxon>
        <taxon>Bacillota</taxon>
        <taxon>Bacilli</taxon>
        <taxon>Lactobacillales</taxon>
        <taxon>Carnobacteriaceae</taxon>
        <taxon>Carnobacterium</taxon>
    </lineage>
</organism>
<reference evidence="2" key="1">
    <citation type="journal article" date="2013" name="Genome Announc.">
        <title>Complete Chromosome Sequence of Carnobacterium maltaromaticum LMA 28.</title>
        <authorList>
            <person name="Cailliez-Grimal C."/>
            <person name="Chaillou S."/>
            <person name="Anba-Mondoloni J."/>
            <person name="Loux V."/>
            <person name="Afzal M.I."/>
            <person name="Rahman A."/>
            <person name="Kergourlay G."/>
            <person name="Champomier-Verges M.C."/>
            <person name="Zagorec M."/>
            <person name="Dalgaard P."/>
            <person name="Leisner J.J."/>
            <person name="Prevost H."/>
            <person name="Revol-Junelles A.M."/>
            <person name="Borges F."/>
        </authorList>
    </citation>
    <scope>NUCLEOTIDE SEQUENCE</scope>
    <source>
        <strain evidence="2">LMA28</strain>
    </source>
</reference>
<protein>
    <recommendedName>
        <fullName evidence="3">Type VII secretion effector, family protein</fullName>
    </recommendedName>
</protein>
<dbReference type="AlphaFoldDB" id="K8E1B2"/>
<name>K8E1B2_CARML</name>
<dbReference type="Pfam" id="PF11328">
    <property type="entry name" value="DUF3130"/>
    <property type="match status" value="1"/>
</dbReference>